<accession>A0A482WDS8</accession>
<evidence type="ECO:0000313" key="4">
    <source>
        <dbReference type="EMBL" id="RZC42799.1"/>
    </source>
</evidence>
<dbReference type="Proteomes" id="UP000292052">
    <property type="component" value="Unassembled WGS sequence"/>
</dbReference>
<name>A0A482WDS8_ASBVE</name>
<dbReference type="AlphaFoldDB" id="A0A482WDS8"/>
<dbReference type="EMBL" id="QDEB01004779">
    <property type="protein sequence ID" value="RZC42799.1"/>
    <property type="molecule type" value="Genomic_DNA"/>
</dbReference>
<evidence type="ECO:0000313" key="5">
    <source>
        <dbReference type="Proteomes" id="UP000292052"/>
    </source>
</evidence>
<keyword evidence="1 2" id="KW-0193">Cuticle</keyword>
<dbReference type="InterPro" id="IPR000618">
    <property type="entry name" value="Insect_cuticle"/>
</dbReference>
<dbReference type="STRING" id="1661398.A0A482WDS8"/>
<comment type="caution">
    <text evidence="4">The sequence shown here is derived from an EMBL/GenBank/DDBJ whole genome shotgun (WGS) entry which is preliminary data.</text>
</comment>
<reference evidence="4 5" key="1">
    <citation type="submission" date="2017-03" db="EMBL/GenBank/DDBJ databases">
        <title>Genome of the blue death feigning beetle - Asbolus verrucosus.</title>
        <authorList>
            <person name="Rider S.D."/>
        </authorList>
    </citation>
    <scope>NUCLEOTIDE SEQUENCE [LARGE SCALE GENOMIC DNA]</scope>
    <source>
        <strain evidence="4">Butters</strain>
        <tissue evidence="4">Head and leg muscle</tissue>
    </source>
</reference>
<dbReference type="Pfam" id="PF00379">
    <property type="entry name" value="Chitin_bind_4"/>
    <property type="match status" value="2"/>
</dbReference>
<protein>
    <submittedName>
        <fullName evidence="4">Flexible cuticle protein 12</fullName>
    </submittedName>
</protein>
<organism evidence="4 5">
    <name type="scientific">Asbolus verrucosus</name>
    <name type="common">Desert ironclad beetle</name>
    <dbReference type="NCBI Taxonomy" id="1661398"/>
    <lineage>
        <taxon>Eukaryota</taxon>
        <taxon>Metazoa</taxon>
        <taxon>Ecdysozoa</taxon>
        <taxon>Arthropoda</taxon>
        <taxon>Hexapoda</taxon>
        <taxon>Insecta</taxon>
        <taxon>Pterygota</taxon>
        <taxon>Neoptera</taxon>
        <taxon>Endopterygota</taxon>
        <taxon>Coleoptera</taxon>
        <taxon>Polyphaga</taxon>
        <taxon>Cucujiformia</taxon>
        <taxon>Tenebrionidae</taxon>
        <taxon>Pimeliinae</taxon>
        <taxon>Asbolus</taxon>
    </lineage>
</organism>
<dbReference type="PROSITE" id="PS00233">
    <property type="entry name" value="CHIT_BIND_RR_1"/>
    <property type="match status" value="1"/>
</dbReference>
<dbReference type="OrthoDB" id="7255276at2759"/>
<dbReference type="PANTHER" id="PTHR10380:SF218">
    <property type="entry name" value="ADULT CUTICLE PROTEIN 65AA-RELATED"/>
    <property type="match status" value="1"/>
</dbReference>
<feature type="chain" id="PRO_5019870718" evidence="3">
    <location>
        <begin position="17"/>
        <end position="182"/>
    </location>
</feature>
<keyword evidence="3" id="KW-0732">Signal</keyword>
<feature type="non-terminal residue" evidence="4">
    <location>
        <position position="182"/>
    </location>
</feature>
<dbReference type="PANTHER" id="PTHR10380">
    <property type="entry name" value="CUTICLE PROTEIN"/>
    <property type="match status" value="1"/>
</dbReference>
<dbReference type="GO" id="GO:0008010">
    <property type="term" value="F:structural constituent of chitin-based larval cuticle"/>
    <property type="evidence" value="ECO:0007669"/>
    <property type="project" value="TreeGrafter"/>
</dbReference>
<evidence type="ECO:0000256" key="3">
    <source>
        <dbReference type="SAM" id="SignalP"/>
    </source>
</evidence>
<dbReference type="InterPro" id="IPR050468">
    <property type="entry name" value="Cuticle_Struct_Prot"/>
</dbReference>
<feature type="signal peptide" evidence="3">
    <location>
        <begin position="1"/>
        <end position="16"/>
    </location>
</feature>
<gene>
    <name evidence="4" type="ORF">BDFB_005258</name>
</gene>
<keyword evidence="5" id="KW-1185">Reference proteome</keyword>
<sequence>MKLVIVVAALLACAAAAPAPQQDSKTAYIVKQESDNVGLDGYSYSYETSDGTSAQEQGQLQNAGSENESIAVRGQFSFIGPDGVTYTVIVLAALLAVALARPQNKDGEAYIVRSENNNIGVGGYNFNYETSNGVSHDESAELRNEGREDESIAVRGQYSFVGPDGVTYTVTYIADENGFQPQ</sequence>
<dbReference type="InterPro" id="IPR031311">
    <property type="entry name" value="CHIT_BIND_RR_consensus"/>
</dbReference>
<proteinExistence type="predicted"/>
<evidence type="ECO:0000256" key="2">
    <source>
        <dbReference type="PROSITE-ProRule" id="PRU00497"/>
    </source>
</evidence>
<dbReference type="PRINTS" id="PR00947">
    <property type="entry name" value="CUTICLE"/>
</dbReference>
<dbReference type="GO" id="GO:0062129">
    <property type="term" value="C:chitin-based extracellular matrix"/>
    <property type="evidence" value="ECO:0007669"/>
    <property type="project" value="TreeGrafter"/>
</dbReference>
<evidence type="ECO:0000256" key="1">
    <source>
        <dbReference type="ARBA" id="ARBA00022460"/>
    </source>
</evidence>
<dbReference type="PROSITE" id="PS51155">
    <property type="entry name" value="CHIT_BIND_RR_2"/>
    <property type="match status" value="2"/>
</dbReference>